<evidence type="ECO:0000313" key="2">
    <source>
        <dbReference type="Proteomes" id="UP000317901"/>
    </source>
</evidence>
<dbReference type="Proteomes" id="UP000317901">
    <property type="component" value="Unassembled WGS sequence"/>
</dbReference>
<proteinExistence type="predicted"/>
<dbReference type="Pfam" id="PF06042">
    <property type="entry name" value="NTP_transf_6"/>
    <property type="match status" value="1"/>
</dbReference>
<dbReference type="GO" id="GO:0016740">
    <property type="term" value="F:transferase activity"/>
    <property type="evidence" value="ECO:0007669"/>
    <property type="project" value="UniProtKB-KW"/>
</dbReference>
<sequence length="69" mass="7902">MRLWEDGTYEIAAPLVFHDLFDLIIRPAGRFVIDKNAIYQDRGTSKNWLKVWPMLTLSGLPPSPCVKVT</sequence>
<name>A0A5C5Q2W6_9PSED</name>
<keyword evidence="1" id="KW-0808">Transferase</keyword>
<comment type="caution">
    <text evidence="1">The sequence shown here is derived from an EMBL/GenBank/DDBJ whole genome shotgun (WGS) entry which is preliminary data.</text>
</comment>
<dbReference type="InterPro" id="IPR009267">
    <property type="entry name" value="NTP_transf_6"/>
</dbReference>
<dbReference type="OrthoDB" id="9805247at2"/>
<dbReference type="AlphaFoldDB" id="A0A5C5Q2W6"/>
<reference evidence="1 2" key="1">
    <citation type="submission" date="2019-06" db="EMBL/GenBank/DDBJ databases">
        <title>Pseudomonas bimorpha sp. nov. isolated from bovine raw milk and skim milk concentrate.</title>
        <authorList>
            <person name="Hofmann K."/>
            <person name="Huptas C."/>
            <person name="Doll E."/>
            <person name="Scherer S."/>
            <person name="Wenning M."/>
        </authorList>
    </citation>
    <scope>NUCLEOTIDE SEQUENCE [LARGE SCALE GENOMIC DNA]</scope>
    <source>
        <strain evidence="1 2">DSM 108990</strain>
    </source>
</reference>
<protein>
    <submittedName>
        <fullName evidence="1">Nucleotidyltransferase family protein</fullName>
    </submittedName>
</protein>
<dbReference type="RefSeq" id="WP_146426246.1">
    <property type="nucleotide sequence ID" value="NZ_VFIP01000018.1"/>
</dbReference>
<organism evidence="1 2">
    <name type="scientific">Pseudomonas saxonica</name>
    <dbReference type="NCBI Taxonomy" id="2600598"/>
    <lineage>
        <taxon>Bacteria</taxon>
        <taxon>Pseudomonadati</taxon>
        <taxon>Pseudomonadota</taxon>
        <taxon>Gammaproteobacteria</taxon>
        <taxon>Pseudomonadales</taxon>
        <taxon>Pseudomonadaceae</taxon>
        <taxon>Pseudomonas</taxon>
    </lineage>
</organism>
<dbReference type="EMBL" id="VFIP01000018">
    <property type="protein sequence ID" value="TWR94319.1"/>
    <property type="molecule type" value="Genomic_DNA"/>
</dbReference>
<accession>A0A5C5Q2W6</accession>
<evidence type="ECO:0000313" key="1">
    <source>
        <dbReference type="EMBL" id="TWR94319.1"/>
    </source>
</evidence>
<gene>
    <name evidence="1" type="ORF">FJD37_11280</name>
</gene>